<protein>
    <recommendedName>
        <fullName evidence="3">DDE-1 domain-containing protein</fullName>
    </recommendedName>
</protein>
<evidence type="ECO:0008006" key="3">
    <source>
        <dbReference type="Google" id="ProtNLM"/>
    </source>
</evidence>
<reference evidence="2" key="1">
    <citation type="submission" date="2017-03" db="EMBL/GenBank/DDBJ databases">
        <title>Phytopthora megakarya and P. palmivora, two closely related causual agents of cacao black pod achieved similar genome size and gene model numbers by different mechanisms.</title>
        <authorList>
            <person name="Ali S."/>
            <person name="Shao J."/>
            <person name="Larry D.J."/>
            <person name="Kronmiller B."/>
            <person name="Shen D."/>
            <person name="Strem M.D."/>
            <person name="Melnick R.L."/>
            <person name="Guiltinan M.J."/>
            <person name="Tyler B.M."/>
            <person name="Meinhardt L.W."/>
            <person name="Bailey B.A."/>
        </authorList>
    </citation>
    <scope>NUCLEOTIDE SEQUENCE [LARGE SCALE GENOMIC DNA]</scope>
    <source>
        <strain evidence="2">zdho120</strain>
    </source>
</reference>
<accession>A0A225VSJ0</accession>
<evidence type="ECO:0000313" key="2">
    <source>
        <dbReference type="Proteomes" id="UP000198211"/>
    </source>
</evidence>
<name>A0A225VSJ0_9STRA</name>
<dbReference type="EMBL" id="NBNE01003131">
    <property type="protein sequence ID" value="OWZ08501.1"/>
    <property type="molecule type" value="Genomic_DNA"/>
</dbReference>
<sequence length="126" mass="13615">FEIDLDDGKALDFRGAGHVKYRSVVSGREGITMCVLFWGGRGARVECTMLIFKNKNANCPIQGLPDATPGVAYRTSPTAFINNGLMQKWPQEVRCWGPGGPFVKEGTLWLDNASGHSGDDVVAAAK</sequence>
<dbReference type="OrthoDB" id="166763at2759"/>
<gene>
    <name evidence="1" type="ORF">PHMEG_00018949</name>
</gene>
<keyword evidence="2" id="KW-1185">Reference proteome</keyword>
<organism evidence="1 2">
    <name type="scientific">Phytophthora megakarya</name>
    <dbReference type="NCBI Taxonomy" id="4795"/>
    <lineage>
        <taxon>Eukaryota</taxon>
        <taxon>Sar</taxon>
        <taxon>Stramenopiles</taxon>
        <taxon>Oomycota</taxon>
        <taxon>Peronosporomycetes</taxon>
        <taxon>Peronosporales</taxon>
        <taxon>Peronosporaceae</taxon>
        <taxon>Phytophthora</taxon>
    </lineage>
</organism>
<evidence type="ECO:0000313" key="1">
    <source>
        <dbReference type="EMBL" id="OWZ08501.1"/>
    </source>
</evidence>
<comment type="caution">
    <text evidence="1">The sequence shown here is derived from an EMBL/GenBank/DDBJ whole genome shotgun (WGS) entry which is preliminary data.</text>
</comment>
<dbReference type="AlphaFoldDB" id="A0A225VSJ0"/>
<feature type="non-terminal residue" evidence="1">
    <location>
        <position position="1"/>
    </location>
</feature>
<dbReference type="Proteomes" id="UP000198211">
    <property type="component" value="Unassembled WGS sequence"/>
</dbReference>
<proteinExistence type="predicted"/>